<sequence>MMLSHLWIVGLLVAMAPGTTPHCCAPAQFQTLMDEVESLSSVRDKRFRRTMISYDEKSKRMAIHTIADSPEDEYDRISDFAANKSYEWARGQCNVTPSGPFIPACIPDEAKLVRKTFTGVSPNTLSLDTYHFGTKELQMFATVGANCTPVELVKMSPKIPQPDGQYLRVFYNMTMGIKDESVFTPPKICFQKGTKFEKGFFTSLSRHSIF</sequence>
<dbReference type="RefSeq" id="XP_022339242.1">
    <property type="nucleotide sequence ID" value="XM_022483534.1"/>
</dbReference>
<dbReference type="OrthoDB" id="6084362at2759"/>
<gene>
    <name evidence="3 4" type="primary">LOC111134480</name>
</gene>
<evidence type="ECO:0000313" key="2">
    <source>
        <dbReference type="Proteomes" id="UP000694844"/>
    </source>
</evidence>
<evidence type="ECO:0000313" key="3">
    <source>
        <dbReference type="RefSeq" id="XP_022339242.1"/>
    </source>
</evidence>
<dbReference type="AlphaFoldDB" id="A0A8B8EF31"/>
<dbReference type="GO" id="GO:0005576">
    <property type="term" value="C:extracellular region"/>
    <property type="evidence" value="ECO:0007669"/>
    <property type="project" value="InterPro"/>
</dbReference>
<organism evidence="2 3">
    <name type="scientific">Crassostrea virginica</name>
    <name type="common">Eastern oyster</name>
    <dbReference type="NCBI Taxonomy" id="6565"/>
    <lineage>
        <taxon>Eukaryota</taxon>
        <taxon>Metazoa</taxon>
        <taxon>Spiralia</taxon>
        <taxon>Lophotrochozoa</taxon>
        <taxon>Mollusca</taxon>
        <taxon>Bivalvia</taxon>
        <taxon>Autobranchia</taxon>
        <taxon>Pteriomorphia</taxon>
        <taxon>Ostreida</taxon>
        <taxon>Ostreoidea</taxon>
        <taxon>Ostreidae</taxon>
        <taxon>Crassostrea</taxon>
    </lineage>
</organism>
<dbReference type="GO" id="GO:0005764">
    <property type="term" value="C:lysosome"/>
    <property type="evidence" value="ECO:0007669"/>
    <property type="project" value="TreeGrafter"/>
</dbReference>
<keyword evidence="2" id="KW-1185">Reference proteome</keyword>
<feature type="chain" id="PRO_5044666446" evidence="1">
    <location>
        <begin position="22"/>
        <end position="210"/>
    </location>
</feature>
<accession>A0A8B8EF31</accession>
<dbReference type="PANTHER" id="PTHR10697:SF13">
    <property type="entry name" value="RICIN B LECTIN DOMAIN-CONTAINING PROTEIN"/>
    <property type="match status" value="1"/>
</dbReference>
<reference evidence="3 4" key="1">
    <citation type="submission" date="2025-04" db="UniProtKB">
        <authorList>
            <consortium name="RefSeq"/>
        </authorList>
    </citation>
    <scope>IDENTIFICATION</scope>
    <source>
        <tissue evidence="3 4">Whole sample</tissue>
    </source>
</reference>
<dbReference type="Pfam" id="PF00811">
    <property type="entry name" value="Ependymin"/>
    <property type="match status" value="1"/>
</dbReference>
<dbReference type="InterPro" id="IPR001299">
    <property type="entry name" value="Ependymin"/>
</dbReference>
<evidence type="ECO:0000313" key="4">
    <source>
        <dbReference type="RefSeq" id="XP_022339243.1"/>
    </source>
</evidence>
<dbReference type="PANTHER" id="PTHR10697">
    <property type="entry name" value="MAMMALIAN EPENDYMIN-RELATED PROTEIN 1"/>
    <property type="match status" value="1"/>
</dbReference>
<evidence type="ECO:0000256" key="1">
    <source>
        <dbReference type="SAM" id="SignalP"/>
    </source>
</evidence>
<dbReference type="KEGG" id="cvn:111134480"/>
<keyword evidence="1" id="KW-0732">Signal</keyword>
<protein>
    <submittedName>
        <fullName evidence="3 4">Uncharacterized protein LOC111134480</fullName>
    </submittedName>
</protein>
<dbReference type="GeneID" id="111134480"/>
<proteinExistence type="predicted"/>
<dbReference type="Proteomes" id="UP000694844">
    <property type="component" value="Chromosome 5"/>
</dbReference>
<dbReference type="GO" id="GO:0007160">
    <property type="term" value="P:cell-matrix adhesion"/>
    <property type="evidence" value="ECO:0007669"/>
    <property type="project" value="InterPro"/>
</dbReference>
<name>A0A8B8EF31_CRAVI</name>
<dbReference type="GO" id="GO:0005509">
    <property type="term" value="F:calcium ion binding"/>
    <property type="evidence" value="ECO:0007669"/>
    <property type="project" value="InterPro"/>
</dbReference>
<feature type="signal peptide" evidence="1">
    <location>
        <begin position="1"/>
        <end position="21"/>
    </location>
</feature>
<dbReference type="RefSeq" id="XP_022339243.1">
    <property type="nucleotide sequence ID" value="XM_022483535.1"/>
</dbReference>